<name>A0A7S1EPV8_9RHOD</name>
<gene>
    <name evidence="1" type="ORF">TOLI1172_LOCUS1051</name>
</gene>
<evidence type="ECO:0000313" key="1">
    <source>
        <dbReference type="EMBL" id="CAD8816663.1"/>
    </source>
</evidence>
<protein>
    <submittedName>
        <fullName evidence="1">Uncharacterized protein</fullName>
    </submittedName>
</protein>
<proteinExistence type="predicted"/>
<reference evidence="1" key="1">
    <citation type="submission" date="2021-01" db="EMBL/GenBank/DDBJ databases">
        <authorList>
            <person name="Corre E."/>
            <person name="Pelletier E."/>
            <person name="Niang G."/>
            <person name="Scheremetjew M."/>
            <person name="Finn R."/>
            <person name="Kale V."/>
            <person name="Holt S."/>
            <person name="Cochrane G."/>
            <person name="Meng A."/>
            <person name="Brown T."/>
            <person name="Cohen L."/>
        </authorList>
    </citation>
    <scope>NUCLEOTIDE SEQUENCE</scope>
    <source>
        <strain evidence="1">CCMP3278</strain>
    </source>
</reference>
<dbReference type="EMBL" id="HBFP01001443">
    <property type="protein sequence ID" value="CAD8816663.1"/>
    <property type="molecule type" value="Transcribed_RNA"/>
</dbReference>
<accession>A0A7S1EPV8</accession>
<dbReference type="AlphaFoldDB" id="A0A7S1EPV8"/>
<organism evidence="1">
    <name type="scientific">Timspurckia oligopyrenoides</name>
    <dbReference type="NCBI Taxonomy" id="708627"/>
    <lineage>
        <taxon>Eukaryota</taxon>
        <taxon>Rhodophyta</taxon>
        <taxon>Bangiophyceae</taxon>
        <taxon>Porphyridiales</taxon>
        <taxon>Porphyridiaceae</taxon>
        <taxon>Timspurckia</taxon>
    </lineage>
</organism>
<sequence>MFSYRLVIRRWCELYSSDFDPVLWNFGDTPADIVKLFGSASQEKARHVELMKLKFIRDSVEEHTRERFRMSRLKHRKIPPEITSAWKTLVERMIREETV</sequence>